<dbReference type="Proteomes" id="UP000128946">
    <property type="component" value="Segment"/>
</dbReference>
<dbReference type="EMBL" id="KM190146">
    <property type="protein sequence ID" value="AIT70997.1"/>
    <property type="molecule type" value="Genomic_DNA"/>
</dbReference>
<dbReference type="OrthoDB" id="21077at10239"/>
<reference evidence="1 2" key="1">
    <citation type="submission" date="2014-07" db="EMBL/GenBank/DDBJ databases">
        <title>Full genome sequence analysis of a novel adenovirus of rhesus macaque origin indicates a new simian adenovirus serotype and species.</title>
        <authorList>
            <person name="Malouli D."/>
            <person name="Howell G.L."/>
            <person name="Legasse A.W."/>
            <person name="Kahl C."/>
            <person name="Axthelm M.K."/>
            <person name="Hansen S.G."/>
            <person name="Frueh K."/>
        </authorList>
    </citation>
    <scope>NUCLEOTIDE SEQUENCE [LARGE SCALE GENOMIC DNA]</scope>
    <source>
        <strain evidence="1">23336</strain>
    </source>
</reference>
<evidence type="ECO:0000313" key="1">
    <source>
        <dbReference type="EMBL" id="AIT70997.1"/>
    </source>
</evidence>
<accession>A0A097IWD9</accession>
<protein>
    <submittedName>
        <fullName evidence="1">Control protein E4orf4</fullName>
    </submittedName>
</protein>
<evidence type="ECO:0000313" key="2">
    <source>
        <dbReference type="Proteomes" id="UP000128946"/>
    </source>
</evidence>
<dbReference type="KEGG" id="vg:22220274"/>
<dbReference type="RefSeq" id="YP_009109598.1">
    <property type="nucleotide sequence ID" value="NC_025678.1"/>
</dbReference>
<dbReference type="InterPro" id="IPR008680">
    <property type="entry name" value="M_adenovirusE4"/>
</dbReference>
<sequence length="121" mass="14449">MVLPAISAPTVFRDRSACIAWMGLAYVTVAENLQNYRRFSVEFTPPAEELFTSLREFLFYAWRSEHQKRRDPHRREVCYQRTWFCYFKYEEARRELMWDGPARTKILLQVESLSPSYAAPV</sequence>
<dbReference type="GeneID" id="22220274"/>
<dbReference type="Pfam" id="PF05385">
    <property type="entry name" value="Adeno_E4"/>
    <property type="match status" value="1"/>
</dbReference>
<name>A0A097IWD9_9ADEN</name>
<organism evidence="1 2">
    <name type="scientific">Simian adenovirus DM-2014</name>
    <dbReference type="NCBI Taxonomy" id="1560346"/>
    <lineage>
        <taxon>Viruses</taxon>
        <taxon>Varidnaviria</taxon>
        <taxon>Bamfordvirae</taxon>
        <taxon>Preplasmiviricota</taxon>
        <taxon>Polisuviricotina</taxon>
        <taxon>Pharingeaviricetes</taxon>
        <taxon>Rowavirales</taxon>
        <taxon>Adenoviridae</taxon>
        <taxon>Mastadenovirus</taxon>
        <taxon>Mastadenovirus rhesi</taxon>
        <taxon>Simian mastadenovirus H</taxon>
        <taxon>simian adenovirus 54</taxon>
    </lineage>
</organism>
<proteinExistence type="predicted"/>
<keyword evidence="2" id="KW-1185">Reference proteome</keyword>